<feature type="domain" description="PB1" evidence="8">
    <location>
        <begin position="4"/>
        <end position="86"/>
    </location>
</feature>
<feature type="coiled-coil region" evidence="6">
    <location>
        <begin position="326"/>
        <end position="368"/>
    </location>
</feature>
<feature type="compositionally biased region" description="Polar residues" evidence="7">
    <location>
        <begin position="779"/>
        <end position="821"/>
    </location>
</feature>
<keyword evidence="2" id="KW-0479">Metal-binding</keyword>
<dbReference type="SUPFAM" id="SSF57850">
    <property type="entry name" value="RING/U-box"/>
    <property type="match status" value="1"/>
</dbReference>
<reference evidence="9" key="1">
    <citation type="submission" date="2022-08" db="UniProtKB">
        <authorList>
            <consortium name="EnsemblMetazoa"/>
        </authorList>
    </citation>
    <scope>IDENTIFICATION</scope>
    <source>
        <strain evidence="9">05x7-T-G4-1.051#20</strain>
    </source>
</reference>
<organism evidence="9 10">
    <name type="scientific">Magallana gigas</name>
    <name type="common">Pacific oyster</name>
    <name type="synonym">Crassostrea gigas</name>
    <dbReference type="NCBI Taxonomy" id="29159"/>
    <lineage>
        <taxon>Eukaryota</taxon>
        <taxon>Metazoa</taxon>
        <taxon>Spiralia</taxon>
        <taxon>Lophotrochozoa</taxon>
        <taxon>Mollusca</taxon>
        <taxon>Bivalvia</taxon>
        <taxon>Autobranchia</taxon>
        <taxon>Pteriomorphia</taxon>
        <taxon>Ostreida</taxon>
        <taxon>Ostreoidea</taxon>
        <taxon>Ostreidae</taxon>
        <taxon>Magallana</taxon>
    </lineage>
</organism>
<feature type="compositionally biased region" description="Polar residues" evidence="7">
    <location>
        <begin position="596"/>
        <end position="610"/>
    </location>
</feature>
<keyword evidence="3" id="KW-0863">Zinc-finger</keyword>
<dbReference type="GO" id="GO:0016236">
    <property type="term" value="P:macroautophagy"/>
    <property type="evidence" value="ECO:0007669"/>
    <property type="project" value="TreeGrafter"/>
</dbReference>
<dbReference type="AlphaFoldDB" id="A0A8W8LD71"/>
<dbReference type="PANTHER" id="PTHR20930">
    <property type="entry name" value="OVARIAN CARCINOMA ANTIGEN CA125-RELATED"/>
    <property type="match status" value="1"/>
</dbReference>
<feature type="region of interest" description="Disordered" evidence="7">
    <location>
        <begin position="595"/>
        <end position="640"/>
    </location>
</feature>
<evidence type="ECO:0000256" key="1">
    <source>
        <dbReference type="ARBA" id="ARBA00004419"/>
    </source>
</evidence>
<feature type="compositionally biased region" description="Low complexity" evidence="7">
    <location>
        <begin position="709"/>
        <end position="718"/>
    </location>
</feature>
<feature type="region of interest" description="Disordered" evidence="7">
    <location>
        <begin position="701"/>
        <end position="732"/>
    </location>
</feature>
<dbReference type="CDD" id="cd14947">
    <property type="entry name" value="NBR1_like"/>
    <property type="match status" value="1"/>
</dbReference>
<evidence type="ECO:0000256" key="5">
    <source>
        <dbReference type="ARBA" id="ARBA00023329"/>
    </source>
</evidence>
<dbReference type="InterPro" id="IPR043145">
    <property type="entry name" value="Znf_ZZ_sf"/>
</dbReference>
<keyword evidence="6" id="KW-0175">Coiled coil</keyword>
<proteinExistence type="predicted"/>
<dbReference type="Gene3D" id="2.60.40.10">
    <property type="entry name" value="Immunoglobulins"/>
    <property type="match status" value="1"/>
</dbReference>
<feature type="compositionally biased region" description="Basic and acidic residues" evidence="7">
    <location>
        <begin position="144"/>
        <end position="156"/>
    </location>
</feature>
<dbReference type="PROSITE" id="PS01357">
    <property type="entry name" value="ZF_ZZ_1"/>
    <property type="match status" value="1"/>
</dbReference>
<dbReference type="GO" id="GO:0043130">
    <property type="term" value="F:ubiquitin binding"/>
    <property type="evidence" value="ECO:0007669"/>
    <property type="project" value="TreeGrafter"/>
</dbReference>
<dbReference type="GO" id="GO:0008270">
    <property type="term" value="F:zinc ion binding"/>
    <property type="evidence" value="ECO:0007669"/>
    <property type="project" value="UniProtKB-KW"/>
</dbReference>
<comment type="subcellular location">
    <subcellularLocation>
        <location evidence="1">Cytoplasmic vesicle</location>
        <location evidence="1">Autophagosome</location>
    </subcellularLocation>
</comment>
<dbReference type="Gene3D" id="3.10.20.90">
    <property type="entry name" value="Phosphatidylinositol 3-kinase Catalytic Subunit, Chain A, domain 1"/>
    <property type="match status" value="1"/>
</dbReference>
<feature type="compositionally biased region" description="Basic and acidic residues" evidence="7">
    <location>
        <begin position="759"/>
        <end position="769"/>
    </location>
</feature>
<dbReference type="InterPro" id="IPR000433">
    <property type="entry name" value="Znf_ZZ"/>
</dbReference>
<dbReference type="InterPro" id="IPR053793">
    <property type="entry name" value="PB1-like"/>
</dbReference>
<dbReference type="Gene3D" id="3.30.60.90">
    <property type="match status" value="1"/>
</dbReference>
<dbReference type="Proteomes" id="UP000005408">
    <property type="component" value="Unassembled WGS sequence"/>
</dbReference>
<keyword evidence="4" id="KW-0862">Zinc</keyword>
<evidence type="ECO:0000256" key="2">
    <source>
        <dbReference type="ARBA" id="ARBA00022723"/>
    </source>
</evidence>
<evidence type="ECO:0000256" key="6">
    <source>
        <dbReference type="SAM" id="Coils"/>
    </source>
</evidence>
<dbReference type="GO" id="GO:0000407">
    <property type="term" value="C:phagophore assembly site"/>
    <property type="evidence" value="ECO:0007669"/>
    <property type="project" value="TreeGrafter"/>
</dbReference>
<evidence type="ECO:0000313" key="9">
    <source>
        <dbReference type="EnsemblMetazoa" id="G27737.19:cds"/>
    </source>
</evidence>
<dbReference type="InterPro" id="IPR013783">
    <property type="entry name" value="Ig-like_fold"/>
</dbReference>
<dbReference type="SMART" id="SM00291">
    <property type="entry name" value="ZnF_ZZ"/>
    <property type="match status" value="1"/>
</dbReference>
<evidence type="ECO:0000259" key="8">
    <source>
        <dbReference type="PROSITE" id="PS51745"/>
    </source>
</evidence>
<protein>
    <recommendedName>
        <fullName evidence="8">PB1 domain-containing protein</fullName>
    </recommendedName>
</protein>
<feature type="region of interest" description="Disordered" evidence="7">
    <location>
        <begin position="221"/>
        <end position="248"/>
    </location>
</feature>
<dbReference type="SUPFAM" id="SSF54277">
    <property type="entry name" value="CAD &amp; PB1 domains"/>
    <property type="match status" value="1"/>
</dbReference>
<dbReference type="Pfam" id="PF00564">
    <property type="entry name" value="PB1"/>
    <property type="match status" value="1"/>
</dbReference>
<dbReference type="EnsemblMetazoa" id="G27737.19">
    <property type="protein sequence ID" value="G27737.19:cds"/>
    <property type="gene ID" value="G27737"/>
</dbReference>
<dbReference type="InterPro" id="IPR000270">
    <property type="entry name" value="PB1_dom"/>
</dbReference>
<dbReference type="Pfam" id="PF16158">
    <property type="entry name" value="N_BRCA1_IG"/>
    <property type="match status" value="1"/>
</dbReference>
<dbReference type="GO" id="GO:0031410">
    <property type="term" value="C:cytoplasmic vesicle"/>
    <property type="evidence" value="ECO:0007669"/>
    <property type="project" value="UniProtKB-KW"/>
</dbReference>
<feature type="region of interest" description="Disordered" evidence="7">
    <location>
        <begin position="117"/>
        <end position="197"/>
    </location>
</feature>
<evidence type="ECO:0000313" key="10">
    <source>
        <dbReference type="Proteomes" id="UP000005408"/>
    </source>
</evidence>
<sequence>MAGIVVINISLEGDNEVSEIYKLHRQTRWVDLEAMLKAQFDCENMEVYYVDSEGDYISLSSQEELVEAFKVADQCHNTLYMRVRNFGSSPPKPDEEEATKTENTELKLATIIPETHKKLDCEEAENPVPQVNPEQRGASGQERAYPRQEKREKPDDLDSQSEALPLYPVKKSKKRHLRDLDRKKSGHHRQREDLQGEVKSEEAIPYPAFIKYMRELKKEATKGGEAIDTQPKGVSATPAEETERNAESSSLHPIYYHCGVLCDNCNKVIVGARYKCCNCVDYDLCEECENINWNPRPHPQSTDSQDKEDGEETAAAAPMVLDEGKKGKILARIEKLQAKAAAKQEKIKQKQEKAIEKLKMKLDVVKDMKAHFMGDLTIPDGTKVQPGTKFVKTWKIKNSGNISWRESTKLHNISGNLPTSFNDVDVPLLAPGEIADISVTFYAPEKPGKYQSHWKMMDSGHQFGHRVWCLVHVEPKLVLEPSKSEDTLKIVNEESKEDKQEVATLTDQLEEDTEEVKETSDTEFVIEKSPIQFEKKSEEPTPERISNETVQKLEQELSSAAAAMAQLQLEGQSKPTVSGETGQDLMSFEMLDMSPRGSNKMSQTATPNNTPLVVSPPKSPLPEEGSLSRTSSVELLNPEHYEEKTEVIDNEFVENYLSSLPIPPPEVHYSSEEYESLSEDDDFLIVPMPACFDFSKPVIKPQVSESSSDNETTDNNHNLLDDNHNTIVTNPPPSVDDLLTTTNSFEIPVNCGPVTPAHGELREETETQRDIGASGNLDVPSTNTETGEVSATNTTVIEHTSATNAPSMDQSMETGEATNTRPNEEAEQLLETTEVKEALPQGDVCTGGAHHGEHDNGDKAAGYEVPVAGEMVNQMVSTAVKAAEAGRPSNAYTTCKEVFYTWQARTYQNATPQDKDEFKPAEVNLET</sequence>
<dbReference type="InterPro" id="IPR032350">
    <property type="entry name" value="Nbr1_FW"/>
</dbReference>
<name>A0A8W8LD71_MAGGI</name>
<feature type="region of interest" description="Disordered" evidence="7">
    <location>
        <begin position="750"/>
        <end position="823"/>
    </location>
</feature>
<keyword evidence="10" id="KW-1185">Reference proteome</keyword>
<evidence type="ECO:0000256" key="7">
    <source>
        <dbReference type="SAM" id="MobiDB-lite"/>
    </source>
</evidence>
<dbReference type="SMART" id="SM00666">
    <property type="entry name" value="PB1"/>
    <property type="match status" value="1"/>
</dbReference>
<dbReference type="PANTHER" id="PTHR20930:SF2">
    <property type="entry name" value="NEXT TO BRCA1 GENE 1 PROTEIN"/>
    <property type="match status" value="1"/>
</dbReference>
<feature type="region of interest" description="Disordered" evidence="7">
    <location>
        <begin position="85"/>
        <end position="104"/>
    </location>
</feature>
<dbReference type="CDD" id="cd02340">
    <property type="entry name" value="ZZ_NBR1_like"/>
    <property type="match status" value="1"/>
</dbReference>
<evidence type="ECO:0000256" key="4">
    <source>
        <dbReference type="ARBA" id="ARBA00022833"/>
    </source>
</evidence>
<accession>A0A8W8LD71</accession>
<keyword evidence="5" id="KW-0968">Cytoplasmic vesicle</keyword>
<dbReference type="Pfam" id="PF00569">
    <property type="entry name" value="ZZ"/>
    <property type="match status" value="1"/>
</dbReference>
<dbReference type="PROSITE" id="PS51745">
    <property type="entry name" value="PB1"/>
    <property type="match status" value="1"/>
</dbReference>
<feature type="coiled-coil region" evidence="6">
    <location>
        <begin position="488"/>
        <end position="522"/>
    </location>
</feature>
<evidence type="ECO:0000256" key="3">
    <source>
        <dbReference type="ARBA" id="ARBA00022771"/>
    </source>
</evidence>
<feature type="region of interest" description="Disordered" evidence="7">
    <location>
        <begin position="294"/>
        <end position="316"/>
    </location>
</feature>
<dbReference type="GO" id="GO:0005776">
    <property type="term" value="C:autophagosome"/>
    <property type="evidence" value="ECO:0007669"/>
    <property type="project" value="UniProtKB-SubCell"/>
</dbReference>
<dbReference type="FunFam" id="2.60.40.10:FF:000199">
    <property type="entry name" value="next to BRCA1 gene 1 protein-like"/>
    <property type="match status" value="1"/>
</dbReference>